<keyword evidence="6" id="KW-0186">Copper</keyword>
<evidence type="ECO:0000259" key="11">
    <source>
        <dbReference type="PROSITE" id="PS00498"/>
    </source>
</evidence>
<dbReference type="SUPFAM" id="SSF48056">
    <property type="entry name" value="Di-copper centre-containing domain"/>
    <property type="match status" value="1"/>
</dbReference>
<dbReference type="Gene3D" id="2.60.310.20">
    <property type="match status" value="1"/>
</dbReference>
<comment type="similarity">
    <text evidence="2">Belongs to the tyrosinase family.</text>
</comment>
<dbReference type="InterPro" id="IPR041640">
    <property type="entry name" value="Tyrosinase_C"/>
</dbReference>
<evidence type="ECO:0000256" key="8">
    <source>
        <dbReference type="ARBA" id="ARBA00023101"/>
    </source>
</evidence>
<dbReference type="AlphaFoldDB" id="A0A1L7XKZ7"/>
<gene>
    <name evidence="12" type="ORF">PAC_15593</name>
</gene>
<keyword evidence="8" id="KW-0470">Melanin biosynthesis</keyword>
<dbReference type="PROSITE" id="PS00498">
    <property type="entry name" value="TYROSINASE_2"/>
    <property type="match status" value="1"/>
</dbReference>
<feature type="domain" description="Tyrosinase copper-binding" evidence="11">
    <location>
        <begin position="311"/>
        <end position="322"/>
    </location>
</feature>
<comment type="catalytic activity">
    <reaction evidence="9">
        <text>2 L-dopa + O2 = 2 L-dopaquinone + 2 H2O</text>
        <dbReference type="Rhea" id="RHEA:34287"/>
        <dbReference type="ChEBI" id="CHEBI:15377"/>
        <dbReference type="ChEBI" id="CHEBI:15379"/>
        <dbReference type="ChEBI" id="CHEBI:57504"/>
        <dbReference type="ChEBI" id="CHEBI:57924"/>
        <dbReference type="EC" id="1.14.18.1"/>
    </reaction>
</comment>
<evidence type="ECO:0000256" key="4">
    <source>
        <dbReference type="ARBA" id="ARBA00022723"/>
    </source>
</evidence>
<dbReference type="PRINTS" id="PR00092">
    <property type="entry name" value="TYROSINASE"/>
</dbReference>
<evidence type="ECO:0000313" key="12">
    <source>
        <dbReference type="EMBL" id="CZR65693.1"/>
    </source>
</evidence>
<evidence type="ECO:0000256" key="1">
    <source>
        <dbReference type="ARBA" id="ARBA00001973"/>
    </source>
</evidence>
<dbReference type="STRING" id="576137.A0A1L7XKZ7"/>
<dbReference type="Pfam" id="PF18132">
    <property type="entry name" value="Tyrosinase_C"/>
    <property type="match status" value="1"/>
</dbReference>
<dbReference type="PANTHER" id="PTHR11474:SF76">
    <property type="entry name" value="SHKT DOMAIN-CONTAINING PROTEIN"/>
    <property type="match status" value="1"/>
</dbReference>
<dbReference type="Pfam" id="PF00264">
    <property type="entry name" value="Tyrosinase"/>
    <property type="match status" value="1"/>
</dbReference>
<comment type="cofactor">
    <cofactor evidence="1">
        <name>Cu(2+)</name>
        <dbReference type="ChEBI" id="CHEBI:29036"/>
    </cofactor>
</comment>
<dbReference type="OrthoDB" id="6132182at2759"/>
<evidence type="ECO:0000256" key="7">
    <source>
        <dbReference type="ARBA" id="ARBA00023033"/>
    </source>
</evidence>
<proteinExistence type="inferred from homology"/>
<organism evidence="12 13">
    <name type="scientific">Phialocephala subalpina</name>
    <dbReference type="NCBI Taxonomy" id="576137"/>
    <lineage>
        <taxon>Eukaryota</taxon>
        <taxon>Fungi</taxon>
        <taxon>Dikarya</taxon>
        <taxon>Ascomycota</taxon>
        <taxon>Pezizomycotina</taxon>
        <taxon>Leotiomycetes</taxon>
        <taxon>Helotiales</taxon>
        <taxon>Mollisiaceae</taxon>
        <taxon>Phialocephala</taxon>
        <taxon>Phialocephala fortinii species complex</taxon>
    </lineage>
</organism>
<dbReference type="GO" id="GO:0046872">
    <property type="term" value="F:metal ion binding"/>
    <property type="evidence" value="ECO:0007669"/>
    <property type="project" value="UniProtKB-KW"/>
</dbReference>
<reference evidence="12 13" key="1">
    <citation type="submission" date="2016-03" db="EMBL/GenBank/DDBJ databases">
        <authorList>
            <person name="Ploux O."/>
        </authorList>
    </citation>
    <scope>NUCLEOTIDE SEQUENCE [LARGE SCALE GENOMIC DNA]</scope>
    <source>
        <strain evidence="12 13">UAMH 11012</strain>
    </source>
</reference>
<dbReference type="InterPro" id="IPR050316">
    <property type="entry name" value="Tyrosinase/Hemocyanin"/>
</dbReference>
<evidence type="ECO:0000256" key="10">
    <source>
        <dbReference type="ARBA" id="ARBA00048881"/>
    </source>
</evidence>
<protein>
    <recommendedName>
        <fullName evidence="3">tyrosinase</fullName>
        <ecNumber evidence="3">1.14.18.1</ecNumber>
    </recommendedName>
</protein>
<dbReference type="InterPro" id="IPR008922">
    <property type="entry name" value="Di-copper_centre_dom_sf"/>
</dbReference>
<keyword evidence="13" id="KW-1185">Reference proteome</keyword>
<evidence type="ECO:0000256" key="5">
    <source>
        <dbReference type="ARBA" id="ARBA00023002"/>
    </source>
</evidence>
<name>A0A1L7XKZ7_9HELO</name>
<keyword evidence="7" id="KW-0503">Monooxygenase</keyword>
<dbReference type="GO" id="GO:0042438">
    <property type="term" value="P:melanin biosynthetic process"/>
    <property type="evidence" value="ECO:0007669"/>
    <property type="project" value="UniProtKB-KW"/>
</dbReference>
<evidence type="ECO:0000256" key="3">
    <source>
        <dbReference type="ARBA" id="ARBA00011906"/>
    </source>
</evidence>
<dbReference type="Gene3D" id="1.10.1280.10">
    <property type="entry name" value="Di-copper center containing domain from catechol oxidase"/>
    <property type="match status" value="1"/>
</dbReference>
<evidence type="ECO:0000313" key="13">
    <source>
        <dbReference type="Proteomes" id="UP000184330"/>
    </source>
</evidence>
<comment type="catalytic activity">
    <reaction evidence="10">
        <text>L-tyrosine + O2 = L-dopaquinone + H2O</text>
        <dbReference type="Rhea" id="RHEA:18117"/>
        <dbReference type="ChEBI" id="CHEBI:15377"/>
        <dbReference type="ChEBI" id="CHEBI:15379"/>
        <dbReference type="ChEBI" id="CHEBI:57924"/>
        <dbReference type="ChEBI" id="CHEBI:58315"/>
        <dbReference type="EC" id="1.14.18.1"/>
    </reaction>
</comment>
<dbReference type="PANTHER" id="PTHR11474">
    <property type="entry name" value="TYROSINASE FAMILY MEMBER"/>
    <property type="match status" value="1"/>
</dbReference>
<dbReference type="EMBL" id="FJOG01000032">
    <property type="protein sequence ID" value="CZR65693.1"/>
    <property type="molecule type" value="Genomic_DNA"/>
</dbReference>
<dbReference type="Proteomes" id="UP000184330">
    <property type="component" value="Unassembled WGS sequence"/>
</dbReference>
<dbReference type="EC" id="1.14.18.1" evidence="3"/>
<keyword evidence="4" id="KW-0479">Metal-binding</keyword>
<keyword evidence="5" id="KW-0560">Oxidoreductase</keyword>
<accession>A0A1L7XKZ7</accession>
<evidence type="ECO:0000256" key="6">
    <source>
        <dbReference type="ARBA" id="ARBA00023008"/>
    </source>
</evidence>
<dbReference type="GO" id="GO:0004503">
    <property type="term" value="F:tyrosinase activity"/>
    <property type="evidence" value="ECO:0007669"/>
    <property type="project" value="UniProtKB-EC"/>
</dbReference>
<sequence length="680" mass="74017">MTTTVSSNHPITGCPKPAISAADGSVPLRLELRDLQQDKDLWNLYILGLDAFAKIDQKNDLSFYGVAGIHGRPYRIWGGVPGENPEGKWQGYCTHTSVLFAPWHRPFLALYEQQIYDCVQKVAAQFPVESRARYQECATRFRVPYWDWASYPSKDDGYFPVIVGQENINVITPTSGGKEVSIPNPLYSTKFSPLEPGDFSTVVAANGSNVLYDKFPTTLRHPNDASTPSAASNETDVFETFKSAYAGLQQNINILLTDPNYKDFTAFSTHHLLPSTVEGSEASLEDIHNSIHGFVGGHGGHMADLDYAAYDPAFWLHHCNVDRFFAMWCAINPGKYTFDLVDSQDNGTYVMKAGTREHLGLGLSPFVDHSGTNYWTPSGVASTETFNYAYPETQRWKFKSDADYQISINSTIYRLYGGVNKTIAADPTPVVTEPVAAAPVTTAPAEKKHGGLLKGIAKGVTNVVGDVVETTTDVVKDVVGAAGDVTKHVVAGVGGVVTDVLIPITQPITYTDYITTIKTVKHGLNEGYRVHIFLGDFIDDPLTWHTQDALCGIFMVFGRNTTAGDPNETGCGKCKVDAADGVSISGIVPLTAQLLQEVKKGSCHSMCKEDVIPYLTTNLHWRVTLANGQEYPREDVPGLTISVNTTEVTIPVGGLPQRSGVYEPHPEVTAGRLAGAIVPA</sequence>
<evidence type="ECO:0000256" key="2">
    <source>
        <dbReference type="ARBA" id="ARBA00009928"/>
    </source>
</evidence>
<dbReference type="InterPro" id="IPR002227">
    <property type="entry name" value="Tyrosinase_Cu-bd"/>
</dbReference>
<evidence type="ECO:0000256" key="9">
    <source>
        <dbReference type="ARBA" id="ARBA00048233"/>
    </source>
</evidence>